<dbReference type="VEuPathDB" id="FungiDB:FPRO_06947"/>
<proteinExistence type="predicted"/>
<protein>
    <submittedName>
        <fullName evidence="1">Uncharacterized protein</fullName>
    </submittedName>
</protein>
<dbReference type="EMBL" id="FJOF01000003">
    <property type="protein sequence ID" value="CZR37862.1"/>
    <property type="molecule type" value="Genomic_DNA"/>
</dbReference>
<dbReference type="RefSeq" id="XP_031078455.1">
    <property type="nucleotide sequence ID" value="XM_031228083.1"/>
</dbReference>
<dbReference type="GeneID" id="42051826"/>
<sequence length="131" mass="14587">MSLPNVRSTTRLLARIMIAKIEDEDRIVEIIRNTPVVQNDPNWQCRTWVADVLSRTAQDGGAVGTAELDWAKIEPVAREYVVAQADLGHAAGKRGCTVVSRSLFLQIGERVQYDVRSEPTTPSEMLVNYCS</sequence>
<name>A0A1L7VC77_FUSPR</name>
<evidence type="ECO:0000313" key="2">
    <source>
        <dbReference type="Proteomes" id="UP000183971"/>
    </source>
</evidence>
<keyword evidence="2" id="KW-1185">Reference proteome</keyword>
<dbReference type="Proteomes" id="UP000183971">
    <property type="component" value="Unassembled WGS sequence"/>
</dbReference>
<accession>A0A1L7VC77</accession>
<dbReference type="AlphaFoldDB" id="A0A1L7VC77"/>
<dbReference type="Pfam" id="PF21858">
    <property type="entry name" value="DUF6914"/>
    <property type="match status" value="1"/>
</dbReference>
<organism evidence="1 2">
    <name type="scientific">Fusarium proliferatum (strain ET1)</name>
    <name type="common">Orchid endophyte fungus</name>
    <dbReference type="NCBI Taxonomy" id="1227346"/>
    <lineage>
        <taxon>Eukaryota</taxon>
        <taxon>Fungi</taxon>
        <taxon>Dikarya</taxon>
        <taxon>Ascomycota</taxon>
        <taxon>Pezizomycotina</taxon>
        <taxon>Sordariomycetes</taxon>
        <taxon>Hypocreomycetidae</taxon>
        <taxon>Hypocreales</taxon>
        <taxon>Nectriaceae</taxon>
        <taxon>Fusarium</taxon>
        <taxon>Fusarium fujikuroi species complex</taxon>
    </lineage>
</organism>
<dbReference type="InterPro" id="IPR054208">
    <property type="entry name" value="DUF6914"/>
</dbReference>
<reference evidence="2" key="1">
    <citation type="journal article" date="2016" name="Genome Biol. Evol.">
        <title>Comparative 'omics' of the Fusarium fujikuroi species complex highlights differences in genetic potential and metabolite synthesis.</title>
        <authorList>
            <person name="Niehaus E.-M."/>
            <person name="Muensterkoetter M."/>
            <person name="Proctor R.H."/>
            <person name="Brown D.W."/>
            <person name="Sharon A."/>
            <person name="Idan Y."/>
            <person name="Oren-Young L."/>
            <person name="Sieber C.M."/>
            <person name="Novak O."/>
            <person name="Pencik A."/>
            <person name="Tarkowska D."/>
            <person name="Hromadova K."/>
            <person name="Freeman S."/>
            <person name="Maymon M."/>
            <person name="Elazar M."/>
            <person name="Youssef S.A."/>
            <person name="El-Shabrawy E.S.M."/>
            <person name="Shalaby A.B.A."/>
            <person name="Houterman P."/>
            <person name="Brock N.L."/>
            <person name="Burkhardt I."/>
            <person name="Tsavkelova E.A."/>
            <person name="Dickschat J.S."/>
            <person name="Galuszka P."/>
            <person name="Gueldener U."/>
            <person name="Tudzynski B."/>
        </authorList>
    </citation>
    <scope>NUCLEOTIDE SEQUENCE [LARGE SCALE GENOMIC DNA]</scope>
    <source>
        <strain evidence="2">ET1</strain>
    </source>
</reference>
<comment type="caution">
    <text evidence="1">The sequence shown here is derived from an EMBL/GenBank/DDBJ whole genome shotgun (WGS) entry which is preliminary data.</text>
</comment>
<evidence type="ECO:0000313" key="1">
    <source>
        <dbReference type="EMBL" id="CZR37862.1"/>
    </source>
</evidence>
<gene>
    <name evidence="1" type="ORF">FPRO_06947</name>
</gene>